<keyword evidence="3" id="KW-0999">Mitochondrion inner membrane</keyword>
<evidence type="ECO:0000256" key="3">
    <source>
        <dbReference type="ARBA" id="ARBA00022792"/>
    </source>
</evidence>
<keyword evidence="10" id="KW-1185">Reference proteome</keyword>
<keyword evidence="5 7" id="KW-0496">Mitochondrion</keyword>
<comment type="subcellular location">
    <subcellularLocation>
        <location evidence="1">Mitochondrion inner membrane</location>
        <topology evidence="1">Single-pass membrane protein</topology>
    </subcellularLocation>
</comment>
<dbReference type="PANTHER" id="PTHR14009:SF1">
    <property type="entry name" value="MITOCHONDRIAL PROTON_CALCIUM EXCHANGER PROTEIN"/>
    <property type="match status" value="1"/>
</dbReference>
<keyword evidence="2" id="KW-0812">Transmembrane</keyword>
<dbReference type="InterPro" id="IPR044202">
    <property type="entry name" value="LETM1/MDM38-like"/>
</dbReference>
<sequence>MSSSILLRRAIHASGRVVPLTAKYPLQPRYASFPSVAPRAFSSSAIRWTEAQSPKQQAHIKAAQSAAVEATSEPTSRIGKFIKQSKELLAFYKGGVKLLWANHKTVKQLKQKVEKEGYTLSRSEFQLVHESGKDMLKLIPFGIVLLVLPESIPLLVIFVPGVVPSTCVKESQVVRKKYIHGSTVAQWTDVIPQLKQREKLDKARQIMSKNVIQSAEKIGAISPEDFLSVRKFEKVAKGYEYDFDLQRIDRNHLSAYCRFMGLAGWGTHNILKRRLNKHMDYLLEDDKLLAQEGVEKLPLSELQKAVEERGMRSLGADEQHLRRSLKYWLAVHLSEPSIPRGLLVFSRMFLLNANYTR</sequence>
<evidence type="ECO:0000313" key="9">
    <source>
        <dbReference type="EMBL" id="KAF7731280.1"/>
    </source>
</evidence>
<evidence type="ECO:0000313" key="10">
    <source>
        <dbReference type="Proteomes" id="UP000605846"/>
    </source>
</evidence>
<dbReference type="InterPro" id="IPR033122">
    <property type="entry name" value="LETM1-like_RBD"/>
</dbReference>
<reference evidence="9" key="1">
    <citation type="submission" date="2020-01" db="EMBL/GenBank/DDBJ databases">
        <title>Genome Sequencing of Three Apophysomyces-Like Fungal Strains Confirms a Novel Fungal Genus in the Mucoromycota with divergent Burkholderia-like Endosymbiotic Bacteria.</title>
        <authorList>
            <person name="Stajich J.E."/>
            <person name="Macias A.M."/>
            <person name="Carter-House D."/>
            <person name="Lovett B."/>
            <person name="Kasson L.R."/>
            <person name="Berry K."/>
            <person name="Grigoriev I."/>
            <person name="Chang Y."/>
            <person name="Spatafora J."/>
            <person name="Kasson M.T."/>
        </authorList>
    </citation>
    <scope>NUCLEOTIDE SEQUENCE</scope>
    <source>
        <strain evidence="9">NRRL A-21654</strain>
    </source>
</reference>
<evidence type="ECO:0000256" key="2">
    <source>
        <dbReference type="ARBA" id="ARBA00022692"/>
    </source>
</evidence>
<evidence type="ECO:0000259" key="8">
    <source>
        <dbReference type="PROSITE" id="PS51758"/>
    </source>
</evidence>
<accession>A0A8H7C0D0</accession>
<keyword evidence="4" id="KW-1133">Transmembrane helix</keyword>
<feature type="domain" description="Letm1 RBD" evidence="8">
    <location>
        <begin position="172"/>
        <end position="357"/>
    </location>
</feature>
<dbReference type="Pfam" id="PF07766">
    <property type="entry name" value="LETM1_RBD"/>
    <property type="match status" value="1"/>
</dbReference>
<evidence type="ECO:0000256" key="4">
    <source>
        <dbReference type="ARBA" id="ARBA00022989"/>
    </source>
</evidence>
<dbReference type="PROSITE" id="PS51758">
    <property type="entry name" value="LETM1_RBD"/>
    <property type="match status" value="1"/>
</dbReference>
<evidence type="ECO:0000256" key="5">
    <source>
        <dbReference type="ARBA" id="ARBA00023128"/>
    </source>
</evidence>
<dbReference type="EMBL" id="JABAYA010000011">
    <property type="protein sequence ID" value="KAF7731280.1"/>
    <property type="molecule type" value="Genomic_DNA"/>
</dbReference>
<dbReference type="GO" id="GO:0030003">
    <property type="term" value="P:intracellular monoatomic cation homeostasis"/>
    <property type="evidence" value="ECO:0007669"/>
    <property type="project" value="TreeGrafter"/>
</dbReference>
<dbReference type="GO" id="GO:0043022">
    <property type="term" value="F:ribosome binding"/>
    <property type="evidence" value="ECO:0007669"/>
    <property type="project" value="InterPro"/>
</dbReference>
<protein>
    <recommendedName>
        <fullName evidence="8">Letm1 RBD domain-containing protein</fullName>
    </recommendedName>
</protein>
<evidence type="ECO:0000256" key="7">
    <source>
        <dbReference type="PROSITE-ProRule" id="PRU01094"/>
    </source>
</evidence>
<keyword evidence="6" id="KW-0472">Membrane</keyword>
<dbReference type="AlphaFoldDB" id="A0A8H7C0D0"/>
<dbReference type="OrthoDB" id="73691at2759"/>
<organism evidence="9 10">
    <name type="scientific">Apophysomyces ossiformis</name>
    <dbReference type="NCBI Taxonomy" id="679940"/>
    <lineage>
        <taxon>Eukaryota</taxon>
        <taxon>Fungi</taxon>
        <taxon>Fungi incertae sedis</taxon>
        <taxon>Mucoromycota</taxon>
        <taxon>Mucoromycotina</taxon>
        <taxon>Mucoromycetes</taxon>
        <taxon>Mucorales</taxon>
        <taxon>Mucorineae</taxon>
        <taxon>Mucoraceae</taxon>
        <taxon>Apophysomyces</taxon>
    </lineage>
</organism>
<gene>
    <name evidence="9" type="ORF">EC973_000696</name>
</gene>
<dbReference type="GO" id="GO:0005743">
    <property type="term" value="C:mitochondrial inner membrane"/>
    <property type="evidence" value="ECO:0007669"/>
    <property type="project" value="UniProtKB-SubCell"/>
</dbReference>
<evidence type="ECO:0000256" key="6">
    <source>
        <dbReference type="ARBA" id="ARBA00023136"/>
    </source>
</evidence>
<name>A0A8H7C0D0_9FUNG</name>
<proteinExistence type="predicted"/>
<dbReference type="PANTHER" id="PTHR14009">
    <property type="entry name" value="LEUCINE ZIPPER-EF-HAND CONTAINING TRANSMEMBRANE PROTEIN"/>
    <property type="match status" value="1"/>
</dbReference>
<comment type="caution">
    <text evidence="9">The sequence shown here is derived from an EMBL/GenBank/DDBJ whole genome shotgun (WGS) entry which is preliminary data.</text>
</comment>
<evidence type="ECO:0000256" key="1">
    <source>
        <dbReference type="ARBA" id="ARBA00004434"/>
    </source>
</evidence>
<dbReference type="Proteomes" id="UP000605846">
    <property type="component" value="Unassembled WGS sequence"/>
</dbReference>